<proteinExistence type="predicted"/>
<accession>A0A926DYI1</accession>
<dbReference type="AlphaFoldDB" id="A0A926DYI1"/>
<dbReference type="CDD" id="cd00093">
    <property type="entry name" value="HTH_XRE"/>
    <property type="match status" value="1"/>
</dbReference>
<dbReference type="SUPFAM" id="SSF47413">
    <property type="entry name" value="lambda repressor-like DNA-binding domains"/>
    <property type="match status" value="1"/>
</dbReference>
<feature type="domain" description="HTH cro/C1-type" evidence="2">
    <location>
        <begin position="6"/>
        <end position="60"/>
    </location>
</feature>
<reference evidence="3" key="1">
    <citation type="submission" date="2020-08" db="EMBL/GenBank/DDBJ databases">
        <title>Genome public.</title>
        <authorList>
            <person name="Liu C."/>
            <person name="Sun Q."/>
        </authorList>
    </citation>
    <scope>NUCLEOTIDE SEQUENCE</scope>
    <source>
        <strain evidence="3">NSJ-31</strain>
    </source>
</reference>
<dbReference type="SMART" id="SM00530">
    <property type="entry name" value="HTH_XRE"/>
    <property type="match status" value="1"/>
</dbReference>
<evidence type="ECO:0000259" key="2">
    <source>
        <dbReference type="PROSITE" id="PS50943"/>
    </source>
</evidence>
<dbReference type="RefSeq" id="WP_249283245.1">
    <property type="nucleotide sequence ID" value="NZ_JACRST010000015.1"/>
</dbReference>
<dbReference type="Pfam" id="PF01381">
    <property type="entry name" value="HTH_3"/>
    <property type="match status" value="1"/>
</dbReference>
<protein>
    <submittedName>
        <fullName evidence="3">Helix-turn-helix transcriptional regulator</fullName>
    </submittedName>
</protein>
<name>A0A926DYI1_9FIRM</name>
<evidence type="ECO:0000313" key="3">
    <source>
        <dbReference type="EMBL" id="MBC8547171.1"/>
    </source>
</evidence>
<dbReference type="Gene3D" id="1.10.260.40">
    <property type="entry name" value="lambda repressor-like DNA-binding domains"/>
    <property type="match status" value="1"/>
</dbReference>
<dbReference type="EMBL" id="JACRST010000015">
    <property type="protein sequence ID" value="MBC8547171.1"/>
    <property type="molecule type" value="Genomic_DNA"/>
</dbReference>
<dbReference type="Proteomes" id="UP000653127">
    <property type="component" value="Unassembled WGS sequence"/>
</dbReference>
<dbReference type="InterPro" id="IPR010982">
    <property type="entry name" value="Lambda_DNA-bd_dom_sf"/>
</dbReference>
<keyword evidence="1" id="KW-0238">DNA-binding</keyword>
<gene>
    <name evidence="3" type="ORF">H8711_09545</name>
</gene>
<sequence>MIANTIKALREQSGLSQTQLARRLNITRSSVCAWEQGLSCPTAQYIIELAGLFRVSTDYILGLSTEQTLDLSGLNEEEKRIVQNLVQYFDRKRGV</sequence>
<evidence type="ECO:0000313" key="4">
    <source>
        <dbReference type="Proteomes" id="UP000653127"/>
    </source>
</evidence>
<comment type="caution">
    <text evidence="3">The sequence shown here is derived from an EMBL/GenBank/DDBJ whole genome shotgun (WGS) entry which is preliminary data.</text>
</comment>
<dbReference type="InterPro" id="IPR001387">
    <property type="entry name" value="Cro/C1-type_HTH"/>
</dbReference>
<dbReference type="PANTHER" id="PTHR46558">
    <property type="entry name" value="TRACRIPTIONAL REGULATORY PROTEIN-RELATED-RELATED"/>
    <property type="match status" value="1"/>
</dbReference>
<dbReference type="PANTHER" id="PTHR46558:SF4">
    <property type="entry name" value="DNA-BIDING PHAGE PROTEIN"/>
    <property type="match status" value="1"/>
</dbReference>
<organism evidence="3 4">
    <name type="scientific">Ligaoa zhengdingensis</name>
    <dbReference type="NCBI Taxonomy" id="2763658"/>
    <lineage>
        <taxon>Bacteria</taxon>
        <taxon>Bacillati</taxon>
        <taxon>Bacillota</taxon>
        <taxon>Clostridia</taxon>
        <taxon>Eubacteriales</taxon>
        <taxon>Oscillospiraceae</taxon>
        <taxon>Ligaoa</taxon>
    </lineage>
</organism>
<dbReference type="GO" id="GO:0003677">
    <property type="term" value="F:DNA binding"/>
    <property type="evidence" value="ECO:0007669"/>
    <property type="project" value="UniProtKB-KW"/>
</dbReference>
<keyword evidence="4" id="KW-1185">Reference proteome</keyword>
<dbReference type="PROSITE" id="PS50943">
    <property type="entry name" value="HTH_CROC1"/>
    <property type="match status" value="1"/>
</dbReference>
<evidence type="ECO:0000256" key="1">
    <source>
        <dbReference type="ARBA" id="ARBA00023125"/>
    </source>
</evidence>